<dbReference type="GO" id="GO:0017089">
    <property type="term" value="F:glycolipid transfer activity"/>
    <property type="evidence" value="ECO:0007669"/>
    <property type="project" value="TreeGrafter"/>
</dbReference>
<dbReference type="Gene3D" id="2.60.450.10">
    <property type="entry name" value="Lipopolysaccharide (LPS) transport protein A like domain"/>
    <property type="match status" value="1"/>
</dbReference>
<evidence type="ECO:0000256" key="3">
    <source>
        <dbReference type="ARBA" id="ARBA00022764"/>
    </source>
</evidence>
<evidence type="ECO:0000259" key="6">
    <source>
        <dbReference type="Pfam" id="PF03968"/>
    </source>
</evidence>
<comment type="function">
    <text evidence="4">Involved in the assembly of lipopolysaccharide (LPS). Required for the translocation of LPS from the inner membrane to the outer membrane. May form a bridge between the inner membrane and the outer membrane, via interactions with LptC and LptD, thereby facilitating LPS transfer across the periplasm.</text>
</comment>
<comment type="subcellular location">
    <subcellularLocation>
        <location evidence="4">Periplasm</location>
    </subcellularLocation>
</comment>
<evidence type="ECO:0000313" key="8">
    <source>
        <dbReference type="Proteomes" id="UP000229278"/>
    </source>
</evidence>
<comment type="subunit">
    <text evidence="4">Component of the lipopolysaccharide transport and assembly complex.</text>
</comment>
<feature type="domain" description="Organic solvent tolerance-like N-terminal" evidence="6">
    <location>
        <begin position="83"/>
        <end position="192"/>
    </location>
</feature>
<evidence type="ECO:0000256" key="4">
    <source>
        <dbReference type="HAMAP-Rule" id="MF_01914"/>
    </source>
</evidence>
<evidence type="ECO:0000313" key="7">
    <source>
        <dbReference type="EMBL" id="PIE83517.1"/>
    </source>
</evidence>
<dbReference type="InterPro" id="IPR014340">
    <property type="entry name" value="LptA"/>
</dbReference>
<feature type="compositionally biased region" description="Polar residues" evidence="5">
    <location>
        <begin position="16"/>
        <end position="25"/>
    </location>
</feature>
<dbReference type="GO" id="GO:0030288">
    <property type="term" value="C:outer membrane-bounded periplasmic space"/>
    <property type="evidence" value="ECO:0007669"/>
    <property type="project" value="TreeGrafter"/>
</dbReference>
<sequence>MNRHHPNGFPAIFDRNISSVTSNRQPTPPCPHSIHMPLPSLLGRPVPHGVKPAHLRPGLLITLILATSSAMALPDDRKQPIQLEANRGQLDQRSGISLYEGHVVIQQGSMRMDADIAKIHIKNGRLQKMEATGKPVRLRYKPTVDKPEIRGTSPKVDYNVDRAKIVMSGGARLVQGGDVFTGDRIEYDLKADRVKARGAGSNGRIQFTIQPQSKTVPSRKR</sequence>
<dbReference type="Proteomes" id="UP000229278">
    <property type="component" value="Unassembled WGS sequence"/>
</dbReference>
<dbReference type="AlphaFoldDB" id="A0A2G6PG38"/>
<keyword evidence="3 4" id="KW-0574">Periplasm</keyword>
<proteinExistence type="inferred from homology"/>
<dbReference type="EMBL" id="PDTV01000004">
    <property type="protein sequence ID" value="PIE83517.1"/>
    <property type="molecule type" value="Genomic_DNA"/>
</dbReference>
<dbReference type="GO" id="GO:0001530">
    <property type="term" value="F:lipopolysaccharide binding"/>
    <property type="evidence" value="ECO:0007669"/>
    <property type="project" value="InterPro"/>
</dbReference>
<dbReference type="Pfam" id="PF03968">
    <property type="entry name" value="LptD_N"/>
    <property type="match status" value="1"/>
</dbReference>
<dbReference type="GO" id="GO:0043165">
    <property type="term" value="P:Gram-negative-bacterium-type cell outer membrane assembly"/>
    <property type="evidence" value="ECO:0007669"/>
    <property type="project" value="UniProtKB-UniRule"/>
</dbReference>
<organism evidence="7 8">
    <name type="scientific">Candidatus Contendibacter odensensis</name>
    <dbReference type="NCBI Taxonomy" id="1400860"/>
    <lineage>
        <taxon>Bacteria</taxon>
        <taxon>Pseudomonadati</taxon>
        <taxon>Pseudomonadota</taxon>
        <taxon>Gammaproteobacteria</taxon>
        <taxon>Candidatus Competibacteraceae</taxon>
        <taxon>Candidatus Contendibacter</taxon>
    </lineage>
</organism>
<gene>
    <name evidence="4 7" type="primary">lptA</name>
    <name evidence="7" type="ORF">CSA09_01275</name>
</gene>
<evidence type="ECO:0000256" key="1">
    <source>
        <dbReference type="ARBA" id="ARBA00022448"/>
    </source>
</evidence>
<dbReference type="InterPro" id="IPR005653">
    <property type="entry name" value="OstA-like_N"/>
</dbReference>
<name>A0A2G6PG38_9GAMM</name>
<keyword evidence="2" id="KW-0732">Signal</keyword>
<reference evidence="7 8" key="1">
    <citation type="submission" date="2017-10" db="EMBL/GenBank/DDBJ databases">
        <title>Novel microbial diversity and functional potential in the marine mammal oral microbiome.</title>
        <authorList>
            <person name="Dudek N.K."/>
            <person name="Sun C.L."/>
            <person name="Burstein D."/>
            <person name="Kantor R.S."/>
            <person name="Aliaga Goltsman D.S."/>
            <person name="Bik E.M."/>
            <person name="Thomas B.C."/>
            <person name="Banfield J.F."/>
            <person name="Relman D.A."/>
        </authorList>
    </citation>
    <scope>NUCLEOTIDE SEQUENCE [LARGE SCALE GENOMIC DNA]</scope>
    <source>
        <strain evidence="7">DOLJORAL78_50_517</strain>
    </source>
</reference>
<keyword evidence="1 4" id="KW-0813">Transport</keyword>
<dbReference type="GO" id="GO:0009279">
    <property type="term" value="C:cell outer membrane"/>
    <property type="evidence" value="ECO:0007669"/>
    <property type="project" value="TreeGrafter"/>
</dbReference>
<accession>A0A2G6PG38</accession>
<dbReference type="GO" id="GO:0015920">
    <property type="term" value="P:lipopolysaccharide transport"/>
    <property type="evidence" value="ECO:0007669"/>
    <property type="project" value="UniProtKB-UniRule"/>
</dbReference>
<evidence type="ECO:0000256" key="5">
    <source>
        <dbReference type="SAM" id="MobiDB-lite"/>
    </source>
</evidence>
<feature type="region of interest" description="Disordered" evidence="5">
    <location>
        <begin position="1"/>
        <end position="31"/>
    </location>
</feature>
<comment type="caution">
    <text evidence="7">The sequence shown here is derived from an EMBL/GenBank/DDBJ whole genome shotgun (WGS) entry which is preliminary data.</text>
</comment>
<dbReference type="HAMAP" id="MF_01914">
    <property type="entry name" value="LPS_assembly_LptA"/>
    <property type="match status" value="1"/>
</dbReference>
<dbReference type="PANTHER" id="PTHR36504:SF1">
    <property type="entry name" value="LIPOPOLYSACCHARIDE EXPORT SYSTEM PROTEIN LPTA"/>
    <property type="match status" value="1"/>
</dbReference>
<dbReference type="PANTHER" id="PTHR36504">
    <property type="entry name" value="LIPOPOLYSACCHARIDE EXPORT SYSTEM PROTEIN LPTA"/>
    <property type="match status" value="1"/>
</dbReference>
<protein>
    <recommendedName>
        <fullName evidence="4">Lipopolysaccharide export system protein LptA</fullName>
    </recommendedName>
</protein>
<comment type="similarity">
    <text evidence="4">Belongs to the LptA family.</text>
</comment>
<dbReference type="InterPro" id="IPR052037">
    <property type="entry name" value="LPS_export_LptA"/>
</dbReference>
<evidence type="ECO:0000256" key="2">
    <source>
        <dbReference type="ARBA" id="ARBA00022729"/>
    </source>
</evidence>
<dbReference type="NCBIfam" id="TIGR03002">
    <property type="entry name" value="outer_YhbN_LptA"/>
    <property type="match status" value="1"/>
</dbReference>